<dbReference type="Gene3D" id="3.40.50.150">
    <property type="entry name" value="Vaccinia Virus protein VP39"/>
    <property type="match status" value="1"/>
</dbReference>
<evidence type="ECO:0000313" key="2">
    <source>
        <dbReference type="Proteomes" id="UP001523262"/>
    </source>
</evidence>
<proteinExistence type="predicted"/>
<dbReference type="GO" id="GO:0032259">
    <property type="term" value="P:methylation"/>
    <property type="evidence" value="ECO:0007669"/>
    <property type="project" value="UniProtKB-KW"/>
</dbReference>
<dbReference type="Pfam" id="PF02353">
    <property type="entry name" value="CMAS"/>
    <property type="match status" value="1"/>
</dbReference>
<dbReference type="InterPro" id="IPR029063">
    <property type="entry name" value="SAM-dependent_MTases_sf"/>
</dbReference>
<comment type="caution">
    <text evidence="1">The sequence shown here is derived from an EMBL/GenBank/DDBJ whole genome shotgun (WGS) entry which is preliminary data.</text>
</comment>
<dbReference type="EC" id="2.1.1.-" evidence="1"/>
<evidence type="ECO:0000313" key="1">
    <source>
        <dbReference type="EMBL" id="MCM2535204.1"/>
    </source>
</evidence>
<keyword evidence="1" id="KW-0489">Methyltransferase</keyword>
<name>A0ABT0WGM3_9BACI</name>
<accession>A0ABT0WGM3</accession>
<protein>
    <submittedName>
        <fullName evidence="1">Class I SAM-dependent methyltransferase</fullName>
        <ecNumber evidence="1">2.1.1.-</ecNumber>
    </submittedName>
</protein>
<sequence length="120" mass="13225">MNLKLTGNPFLNIENPKPWGPGSFEIALPLVQATNIRPGMRILEVGDGSGKIATTIAKNWNVSVITLEPWAQNNEIQIYVAEQGVENQVLQMKIKAQSLLFVDNTFNVIISIGSFEMIAD</sequence>
<organism evidence="1 2">
    <name type="scientific">Neobacillus pocheonensis</name>
    <dbReference type="NCBI Taxonomy" id="363869"/>
    <lineage>
        <taxon>Bacteria</taxon>
        <taxon>Bacillati</taxon>
        <taxon>Bacillota</taxon>
        <taxon>Bacilli</taxon>
        <taxon>Bacillales</taxon>
        <taxon>Bacillaceae</taxon>
        <taxon>Neobacillus</taxon>
    </lineage>
</organism>
<keyword evidence="1" id="KW-0808">Transferase</keyword>
<dbReference type="SUPFAM" id="SSF53335">
    <property type="entry name" value="S-adenosyl-L-methionine-dependent methyltransferases"/>
    <property type="match status" value="1"/>
</dbReference>
<reference evidence="1 2" key="1">
    <citation type="submission" date="2022-06" db="EMBL/GenBank/DDBJ databases">
        <authorList>
            <person name="Jeon C.O."/>
        </authorList>
    </citation>
    <scope>NUCLEOTIDE SEQUENCE [LARGE SCALE GENOMIC DNA]</scope>
    <source>
        <strain evidence="1 2">KCTC 13943</strain>
    </source>
</reference>
<dbReference type="EMBL" id="JAMQCR010000002">
    <property type="protein sequence ID" value="MCM2535204.1"/>
    <property type="molecule type" value="Genomic_DNA"/>
</dbReference>
<dbReference type="Proteomes" id="UP001523262">
    <property type="component" value="Unassembled WGS sequence"/>
</dbReference>
<keyword evidence="2" id="KW-1185">Reference proteome</keyword>
<dbReference type="GO" id="GO:0008168">
    <property type="term" value="F:methyltransferase activity"/>
    <property type="evidence" value="ECO:0007669"/>
    <property type="project" value="UniProtKB-KW"/>
</dbReference>
<gene>
    <name evidence="1" type="ORF">NDK43_26190</name>
</gene>